<feature type="domain" description="UbiC transcription regulator-associated" evidence="1">
    <location>
        <begin position="3"/>
        <end position="47"/>
    </location>
</feature>
<evidence type="ECO:0000313" key="3">
    <source>
        <dbReference type="Proteomes" id="UP001057498"/>
    </source>
</evidence>
<gene>
    <name evidence="2" type="ORF">CATMQ487_42520</name>
</gene>
<name>A0ABN6PT65_9BURK</name>
<dbReference type="EMBL" id="AP025730">
    <property type="protein sequence ID" value="BDI07282.1"/>
    <property type="molecule type" value="Genomic_DNA"/>
</dbReference>
<evidence type="ECO:0000313" key="2">
    <source>
        <dbReference type="EMBL" id="BDI07282.1"/>
    </source>
</evidence>
<protein>
    <recommendedName>
        <fullName evidence="1">UbiC transcription regulator-associated domain-containing protein</fullName>
    </recommendedName>
</protein>
<dbReference type="InterPro" id="IPR011663">
    <property type="entry name" value="UTRA"/>
</dbReference>
<accession>A0ABN6PT65</accession>
<reference evidence="2" key="1">
    <citation type="submission" date="2022-04" db="EMBL/GenBank/DDBJ databases">
        <title>Whole genome sequence of Sphaerotilus sp. FB-5.</title>
        <authorList>
            <person name="Takeda M."/>
            <person name="Narihara S."/>
            <person name="Akimoto M."/>
            <person name="Akimoto R."/>
            <person name="Nishiyashiki S."/>
            <person name="Murakami T."/>
        </authorList>
    </citation>
    <scope>NUCLEOTIDE SEQUENCE</scope>
    <source>
        <strain evidence="2">FB-5</strain>
    </source>
</reference>
<organism evidence="2 3">
    <name type="scientific">Sphaerotilus microaerophilus</name>
    <dbReference type="NCBI Taxonomy" id="2914710"/>
    <lineage>
        <taxon>Bacteria</taxon>
        <taxon>Pseudomonadati</taxon>
        <taxon>Pseudomonadota</taxon>
        <taxon>Betaproteobacteria</taxon>
        <taxon>Burkholderiales</taxon>
        <taxon>Sphaerotilaceae</taxon>
        <taxon>Sphaerotilus</taxon>
    </lineage>
</organism>
<dbReference type="Proteomes" id="UP001057498">
    <property type="component" value="Chromosome"/>
</dbReference>
<dbReference type="SUPFAM" id="SSF64288">
    <property type="entry name" value="Chorismate lyase-like"/>
    <property type="match status" value="1"/>
</dbReference>
<keyword evidence="3" id="KW-1185">Reference proteome</keyword>
<dbReference type="Pfam" id="PF07702">
    <property type="entry name" value="UTRA"/>
    <property type="match status" value="1"/>
</dbReference>
<sequence>MTTLPRERAEALRAEPNSPALRILRRYLDANGEAFEITVTLHPMGRFTFSMTLQRSRE</sequence>
<dbReference type="RefSeq" id="WP_251970491.1">
    <property type="nucleotide sequence ID" value="NZ_AP025730.1"/>
</dbReference>
<evidence type="ECO:0000259" key="1">
    <source>
        <dbReference type="Pfam" id="PF07702"/>
    </source>
</evidence>
<proteinExistence type="predicted"/>
<dbReference type="InterPro" id="IPR028978">
    <property type="entry name" value="Chorismate_lyase_/UTRA_dom_sf"/>
</dbReference>
<dbReference type="Gene3D" id="3.40.1410.10">
    <property type="entry name" value="Chorismate lyase-like"/>
    <property type="match status" value="1"/>
</dbReference>